<dbReference type="InterPro" id="IPR012337">
    <property type="entry name" value="RNaseH-like_sf"/>
</dbReference>
<gene>
    <name evidence="3" type="ORF">U9M48_001203</name>
</gene>
<dbReference type="PANTHER" id="PTHR23272">
    <property type="entry name" value="BED FINGER-RELATED"/>
    <property type="match status" value="1"/>
</dbReference>
<evidence type="ECO:0008006" key="5">
    <source>
        <dbReference type="Google" id="ProtNLM"/>
    </source>
</evidence>
<dbReference type="SUPFAM" id="SSF53098">
    <property type="entry name" value="Ribonuclease H-like"/>
    <property type="match status" value="1"/>
</dbReference>
<dbReference type="PANTHER" id="PTHR23272:SF193">
    <property type="entry name" value="OS07G0624100 PROTEIN"/>
    <property type="match status" value="1"/>
</dbReference>
<evidence type="ECO:0000259" key="2">
    <source>
        <dbReference type="Pfam" id="PF14372"/>
    </source>
</evidence>
<protein>
    <recommendedName>
        <fullName evidence="5">HAT C-terminal dimerisation domain-containing protein</fullName>
    </recommendedName>
</protein>
<dbReference type="InterPro" id="IPR025525">
    <property type="entry name" value="hAT-like_transposase_RNase-H"/>
</dbReference>
<dbReference type="Pfam" id="PF14372">
    <property type="entry name" value="hAT-like_RNase-H"/>
    <property type="match status" value="1"/>
</dbReference>
<dbReference type="AlphaFoldDB" id="A0AAQ3PHT0"/>
<organism evidence="3 4">
    <name type="scientific">Paspalum notatum var. saurae</name>
    <dbReference type="NCBI Taxonomy" id="547442"/>
    <lineage>
        <taxon>Eukaryota</taxon>
        <taxon>Viridiplantae</taxon>
        <taxon>Streptophyta</taxon>
        <taxon>Embryophyta</taxon>
        <taxon>Tracheophyta</taxon>
        <taxon>Spermatophyta</taxon>
        <taxon>Magnoliopsida</taxon>
        <taxon>Liliopsida</taxon>
        <taxon>Poales</taxon>
        <taxon>Poaceae</taxon>
        <taxon>PACMAD clade</taxon>
        <taxon>Panicoideae</taxon>
        <taxon>Andropogonodae</taxon>
        <taxon>Paspaleae</taxon>
        <taxon>Paspalinae</taxon>
        <taxon>Paspalum</taxon>
    </lineage>
</organism>
<feature type="domain" description="hAT-like transposase RNase-H fold" evidence="2">
    <location>
        <begin position="52"/>
        <end position="102"/>
    </location>
</feature>
<dbReference type="Pfam" id="PF05699">
    <property type="entry name" value="Dimer_Tnp_hAT"/>
    <property type="match status" value="1"/>
</dbReference>
<accession>A0AAQ3PHT0</accession>
<name>A0AAQ3PHT0_PASNO</name>
<dbReference type="InterPro" id="IPR008906">
    <property type="entry name" value="HATC_C_dom"/>
</dbReference>
<keyword evidence="4" id="KW-1185">Reference proteome</keyword>
<proteinExistence type="predicted"/>
<evidence type="ECO:0000313" key="3">
    <source>
        <dbReference type="EMBL" id="WVZ49880.1"/>
    </source>
</evidence>
<dbReference type="GO" id="GO:0003677">
    <property type="term" value="F:DNA binding"/>
    <property type="evidence" value="ECO:0007669"/>
    <property type="project" value="InterPro"/>
</dbReference>
<dbReference type="EMBL" id="CP144745">
    <property type="protein sequence ID" value="WVZ49880.1"/>
    <property type="molecule type" value="Genomic_DNA"/>
</dbReference>
<evidence type="ECO:0000313" key="4">
    <source>
        <dbReference type="Proteomes" id="UP001341281"/>
    </source>
</evidence>
<reference evidence="3 4" key="1">
    <citation type="submission" date="2024-02" db="EMBL/GenBank/DDBJ databases">
        <title>High-quality chromosome-scale genome assembly of Pensacola bahiagrass (Paspalum notatum Flugge var. saurae).</title>
        <authorList>
            <person name="Vega J.M."/>
            <person name="Podio M."/>
            <person name="Orjuela J."/>
            <person name="Siena L.A."/>
            <person name="Pessino S.C."/>
            <person name="Combes M.C."/>
            <person name="Mariac C."/>
            <person name="Albertini E."/>
            <person name="Pupilli F."/>
            <person name="Ortiz J.P.A."/>
            <person name="Leblanc O."/>
        </authorList>
    </citation>
    <scope>NUCLEOTIDE SEQUENCE [LARGE SCALE GENOMIC DNA]</scope>
    <source>
        <strain evidence="3">R1</strain>
        <tissue evidence="3">Leaf</tissue>
    </source>
</reference>
<dbReference type="Proteomes" id="UP001341281">
    <property type="component" value="Chromosome 01"/>
</dbReference>
<evidence type="ECO:0000259" key="1">
    <source>
        <dbReference type="Pfam" id="PF05699"/>
    </source>
</evidence>
<dbReference type="GO" id="GO:0046983">
    <property type="term" value="F:protein dimerization activity"/>
    <property type="evidence" value="ECO:0007669"/>
    <property type="project" value="InterPro"/>
</dbReference>
<feature type="domain" description="HAT C-terminal dimerisation" evidence="1">
    <location>
        <begin position="120"/>
        <end position="195"/>
    </location>
</feature>
<sequence>MLDIAKEFRLVLNSLAIQDPSYTFNLPHEEWENAAMVCMLLKVFYEATNVISGTKYPTANLYLHEMLKVKLTLDQKTFEEESEMHSMPKYMKKKFDKYWKVSWLDLCPMSQGVDVEMGATDQDPLATWDQHVTDRAQLGAEYPTLSCMTRDILAVPASTVASESAFSTRLRVLSDFQSRMTLETVKVLVCLQDWIRASGNTQCSMDSIHDITMEGEDDLETSFHNLQ</sequence>